<protein>
    <recommendedName>
        <fullName evidence="3">C2 domain-containing protein</fullName>
    </recommendedName>
</protein>
<comment type="caution">
    <text evidence="1">The sequence shown here is derived from an EMBL/GenBank/DDBJ whole genome shotgun (WGS) entry which is preliminary data.</text>
</comment>
<evidence type="ECO:0000313" key="2">
    <source>
        <dbReference type="Proteomes" id="UP001151760"/>
    </source>
</evidence>
<keyword evidence="2" id="KW-1185">Reference proteome</keyword>
<proteinExistence type="predicted"/>
<dbReference type="Proteomes" id="UP001151760">
    <property type="component" value="Unassembled WGS sequence"/>
</dbReference>
<dbReference type="EMBL" id="BQNB010021509">
    <property type="protein sequence ID" value="GJU07135.1"/>
    <property type="molecule type" value="Genomic_DNA"/>
</dbReference>
<reference evidence="1" key="2">
    <citation type="submission" date="2022-01" db="EMBL/GenBank/DDBJ databases">
        <authorList>
            <person name="Yamashiro T."/>
            <person name="Shiraishi A."/>
            <person name="Satake H."/>
            <person name="Nakayama K."/>
        </authorList>
    </citation>
    <scope>NUCLEOTIDE SEQUENCE</scope>
</reference>
<organism evidence="1 2">
    <name type="scientific">Tanacetum coccineum</name>
    <dbReference type="NCBI Taxonomy" id="301880"/>
    <lineage>
        <taxon>Eukaryota</taxon>
        <taxon>Viridiplantae</taxon>
        <taxon>Streptophyta</taxon>
        <taxon>Embryophyta</taxon>
        <taxon>Tracheophyta</taxon>
        <taxon>Spermatophyta</taxon>
        <taxon>Magnoliopsida</taxon>
        <taxon>eudicotyledons</taxon>
        <taxon>Gunneridae</taxon>
        <taxon>Pentapetalae</taxon>
        <taxon>asterids</taxon>
        <taxon>campanulids</taxon>
        <taxon>Asterales</taxon>
        <taxon>Asteraceae</taxon>
        <taxon>Asteroideae</taxon>
        <taxon>Anthemideae</taxon>
        <taxon>Anthemidinae</taxon>
        <taxon>Tanacetum</taxon>
    </lineage>
</organism>
<accession>A0ABQ5J559</accession>
<sequence>MRSTTCTTKDPNWDLLVRYQPPHLAQMRVNIRVKLIGVGPNPMVNLPPVVNPSVGLIPPNISDGDDEFDSEESDEEEHVEFVKFQTGVGEPHGGVRRGGGRRGHGLGGVVELFTKVRLVVPVSANINFNFCCRRRQGKAGRPARTSEKLDTALSFLLSEARSSALNQLRVVELPRKVWINAPFSGFDLSICISFNLI</sequence>
<reference evidence="1" key="1">
    <citation type="journal article" date="2022" name="Int. J. Mol. Sci.">
        <title>Draft Genome of Tanacetum Coccineum: Genomic Comparison of Closely Related Tanacetum-Family Plants.</title>
        <authorList>
            <person name="Yamashiro T."/>
            <person name="Shiraishi A."/>
            <person name="Nakayama K."/>
            <person name="Satake H."/>
        </authorList>
    </citation>
    <scope>NUCLEOTIDE SEQUENCE</scope>
</reference>
<gene>
    <name evidence="1" type="ORF">Tco_1123565</name>
</gene>
<name>A0ABQ5J559_9ASTR</name>
<evidence type="ECO:0008006" key="3">
    <source>
        <dbReference type="Google" id="ProtNLM"/>
    </source>
</evidence>
<evidence type="ECO:0000313" key="1">
    <source>
        <dbReference type="EMBL" id="GJU07135.1"/>
    </source>
</evidence>